<dbReference type="PANTHER" id="PTHR30290">
    <property type="entry name" value="PERIPLASMIC BINDING COMPONENT OF ABC TRANSPORTER"/>
    <property type="match status" value="1"/>
</dbReference>
<dbReference type="EMBL" id="FRAF01000010">
    <property type="protein sequence ID" value="SHK20936.1"/>
    <property type="molecule type" value="Genomic_DNA"/>
</dbReference>
<dbReference type="InterPro" id="IPR000914">
    <property type="entry name" value="SBP_5_dom"/>
</dbReference>
<protein>
    <submittedName>
        <fullName evidence="3">Peptide/nickel transport system substrate-binding protein</fullName>
    </submittedName>
</protein>
<dbReference type="SUPFAM" id="SSF53850">
    <property type="entry name" value="Periplasmic binding protein-like II"/>
    <property type="match status" value="1"/>
</dbReference>
<gene>
    <name evidence="3" type="ORF">SAMN05443507_11038</name>
</gene>
<dbReference type="PANTHER" id="PTHR30290:SF82">
    <property type="entry name" value="ABC-TYPE DIPEPTIDE_OLIGOPEPTIDE TRANSPORT SYSTEM, PERIPLASMIC COMPONENT"/>
    <property type="match status" value="1"/>
</dbReference>
<accession>A0A1M6QL31</accession>
<evidence type="ECO:0000256" key="1">
    <source>
        <dbReference type="SAM" id="SignalP"/>
    </source>
</evidence>
<feature type="chain" id="PRO_5039389527" evidence="1">
    <location>
        <begin position="23"/>
        <end position="554"/>
    </location>
</feature>
<reference evidence="4" key="1">
    <citation type="submission" date="2016-11" db="EMBL/GenBank/DDBJ databases">
        <authorList>
            <person name="Varghese N."/>
            <person name="Submissions S."/>
        </authorList>
    </citation>
    <scope>NUCLEOTIDE SEQUENCE [LARGE SCALE GENOMIC DNA]</scope>
    <source>
        <strain evidence="4">USBA-503</strain>
    </source>
</reference>
<dbReference type="STRING" id="1830138.SAMN05443507_11038"/>
<evidence type="ECO:0000313" key="3">
    <source>
        <dbReference type="EMBL" id="SHK20936.1"/>
    </source>
</evidence>
<dbReference type="GO" id="GO:1904680">
    <property type="term" value="F:peptide transmembrane transporter activity"/>
    <property type="evidence" value="ECO:0007669"/>
    <property type="project" value="TreeGrafter"/>
</dbReference>
<dbReference type="GO" id="GO:0043190">
    <property type="term" value="C:ATP-binding cassette (ABC) transporter complex"/>
    <property type="evidence" value="ECO:0007669"/>
    <property type="project" value="InterPro"/>
</dbReference>
<dbReference type="InterPro" id="IPR030678">
    <property type="entry name" value="Peptide/Ni-bd"/>
</dbReference>
<organism evidence="3 4">
    <name type="scientific">Alicyclobacillus tolerans</name>
    <dbReference type="NCBI Taxonomy" id="90970"/>
    <lineage>
        <taxon>Bacteria</taxon>
        <taxon>Bacillati</taxon>
        <taxon>Bacillota</taxon>
        <taxon>Bacilli</taxon>
        <taxon>Bacillales</taxon>
        <taxon>Alicyclobacillaceae</taxon>
        <taxon>Alicyclobacillus</taxon>
    </lineage>
</organism>
<name>A0A1M6QL31_9BACL</name>
<dbReference type="Gene3D" id="3.90.76.10">
    <property type="entry name" value="Dipeptide-binding Protein, Domain 1"/>
    <property type="match status" value="1"/>
</dbReference>
<dbReference type="PIRSF" id="PIRSF002741">
    <property type="entry name" value="MppA"/>
    <property type="match status" value="1"/>
</dbReference>
<dbReference type="Gene3D" id="3.10.105.10">
    <property type="entry name" value="Dipeptide-binding Protein, Domain 3"/>
    <property type="match status" value="1"/>
</dbReference>
<keyword evidence="1" id="KW-0732">Signal</keyword>
<feature type="signal peptide" evidence="1">
    <location>
        <begin position="1"/>
        <end position="22"/>
    </location>
</feature>
<dbReference type="GO" id="GO:0015833">
    <property type="term" value="P:peptide transport"/>
    <property type="evidence" value="ECO:0007669"/>
    <property type="project" value="TreeGrafter"/>
</dbReference>
<evidence type="ECO:0000259" key="2">
    <source>
        <dbReference type="Pfam" id="PF00496"/>
    </source>
</evidence>
<dbReference type="CDD" id="cd08509">
    <property type="entry name" value="PBP2_TmCBP_oligosaccharides_like"/>
    <property type="match status" value="1"/>
</dbReference>
<proteinExistence type="predicted"/>
<dbReference type="PROSITE" id="PS51257">
    <property type="entry name" value="PROKAR_LIPOPROTEIN"/>
    <property type="match status" value="1"/>
</dbReference>
<dbReference type="Proteomes" id="UP000184016">
    <property type="component" value="Unassembled WGS sequence"/>
</dbReference>
<dbReference type="Gene3D" id="3.40.190.10">
    <property type="entry name" value="Periplasmic binding protein-like II"/>
    <property type="match status" value="1"/>
</dbReference>
<evidence type="ECO:0000313" key="4">
    <source>
        <dbReference type="Proteomes" id="UP000184016"/>
    </source>
</evidence>
<dbReference type="RefSeq" id="WP_072873893.1">
    <property type="nucleotide sequence ID" value="NZ_FRAF01000010.1"/>
</dbReference>
<dbReference type="InterPro" id="IPR039424">
    <property type="entry name" value="SBP_5"/>
</dbReference>
<dbReference type="Pfam" id="PF00496">
    <property type="entry name" value="SBP_bac_5"/>
    <property type="match status" value="1"/>
</dbReference>
<feature type="domain" description="Solute-binding protein family 5" evidence="2">
    <location>
        <begin position="93"/>
        <end position="447"/>
    </location>
</feature>
<dbReference type="GO" id="GO:0042597">
    <property type="term" value="C:periplasmic space"/>
    <property type="evidence" value="ECO:0007669"/>
    <property type="project" value="UniProtKB-ARBA"/>
</dbReference>
<keyword evidence="4" id="KW-1185">Reference proteome</keyword>
<sequence>MNSKWKTGVVVGTVALTVAALAGCGNATNGSASHSTSVSASSGQGKPLTVVPAPYGSFQDNFNPFQYQTTANPGTFGMIYEPLFYYSLVSSNVYSLLGKSMSWSNGDTTLTVQLNTDAKWSDGQPFTSKDVVFTFDLLKKYPAIDTSGVWTELRSVKAEGAGTVVFQFKKPDVPFAMYVVQEPIVPEHIWSKVGNPSKYLNSNPVGTGPYVLASFSPQEYTLKANDNYYGGKPPVPEVIFPSYSSNDSANLALAQGQVDWGGQFINNIQQVYASKSPYNKYWFPPNNVVNLVPNLTNSLLGQKVVREAISMAIDRNALAQKGEYGYVQVASPTTILPTSSSWIDPNLPAKDLKFTYNPSAAEQLLESHGYKKVNGVMEAPNGQPLSFNLAVVSGWTDWDEDAQLIEQDLQQIGIRVNVQQMQYAGYEAALQGHSFDLAIASSGGGPNPYYIDEDVYQSHGSLNYEQWDNAATDQAFSDFESTTNLAQQKQAMYKVEKIVAENLPTIPLFYGGTWYEYSTKNYTGWPSASNPYVSPAPWSWPAAEIVLMHLKPRS</sequence>
<dbReference type="OrthoDB" id="48318at2"/>
<dbReference type="AlphaFoldDB" id="A0A1M6QL31"/>